<proteinExistence type="predicted"/>
<gene>
    <name evidence="4" type="ORF">BI344_18710</name>
    <name evidence="3" type="ORF">BI347_16065</name>
</gene>
<dbReference type="CDD" id="cd11524">
    <property type="entry name" value="SYLF"/>
    <property type="match status" value="1"/>
</dbReference>
<dbReference type="STRING" id="1903179.BI347_16065"/>
<sequence>MIHSLRSWQKAWLLAATLLALGFASNPARAESAQDLDEGAAQSLQMLYQKSPLAENLSKKATAILVFPKIIKAGLIFGGAYGEGVLLESGRPNGYYNSVTGSWGWQAGAESFGYAVFLMNHKALRYLKQSKGWEIGTGPSIVVVDAGEAKNLTTTTLRGDAYAFIFDQQGLMASLSIEGTKISRIKR</sequence>
<dbReference type="AlphaFoldDB" id="A0A1S1WVQ3"/>
<organism evidence="3 5">
    <name type="scientific">Chromobacterium sphagni</name>
    <dbReference type="NCBI Taxonomy" id="1903179"/>
    <lineage>
        <taxon>Bacteria</taxon>
        <taxon>Pseudomonadati</taxon>
        <taxon>Pseudomonadota</taxon>
        <taxon>Betaproteobacteria</taxon>
        <taxon>Neisseriales</taxon>
        <taxon>Chromobacteriaceae</taxon>
        <taxon>Chromobacterium</taxon>
    </lineage>
</organism>
<feature type="chain" id="PRO_5010222236" evidence="1">
    <location>
        <begin position="31"/>
        <end position="187"/>
    </location>
</feature>
<dbReference type="EMBL" id="MKCS01000002">
    <property type="protein sequence ID" value="OHX11216.1"/>
    <property type="molecule type" value="Genomic_DNA"/>
</dbReference>
<evidence type="ECO:0000256" key="1">
    <source>
        <dbReference type="SAM" id="SignalP"/>
    </source>
</evidence>
<evidence type="ECO:0000313" key="5">
    <source>
        <dbReference type="Proteomes" id="UP000180088"/>
    </source>
</evidence>
<evidence type="ECO:0000313" key="6">
    <source>
        <dbReference type="Proteomes" id="UP000180280"/>
    </source>
</evidence>
<dbReference type="RefSeq" id="WP_071113790.1">
    <property type="nucleotide sequence ID" value="NZ_MKCS01000002.1"/>
</dbReference>
<feature type="domain" description="Ysc84 actin-binding" evidence="2">
    <location>
        <begin position="100"/>
        <end position="183"/>
    </location>
</feature>
<reference evidence="5 6" key="1">
    <citation type="submission" date="2016-09" db="EMBL/GenBank/DDBJ databases">
        <title>Chromobacterium muskegensis sp. nov., an insecticidal bacterium isolated from Sphagnum bogs.</title>
        <authorList>
            <person name="Sparks M.E."/>
            <person name="Blackburn M.B."/>
            <person name="Gundersen-Rindal D.E."/>
            <person name="Mitchell A."/>
            <person name="Farrar R."/>
            <person name="Kuhar D."/>
        </authorList>
    </citation>
    <scope>NUCLEOTIDE SEQUENCE [LARGE SCALE GENOMIC DNA]</scope>
    <source>
        <strain evidence="4 6">14B-1</strain>
        <strain evidence="3 5">37-2</strain>
    </source>
</reference>
<keyword evidence="6" id="KW-1185">Reference proteome</keyword>
<name>A0A1S1WVQ3_9NEIS</name>
<protein>
    <submittedName>
        <fullName evidence="3">Twin-arginine translocation pathway signal protein</fullName>
    </submittedName>
</protein>
<evidence type="ECO:0000313" key="4">
    <source>
        <dbReference type="EMBL" id="OHX19196.1"/>
    </source>
</evidence>
<feature type="signal peptide" evidence="1">
    <location>
        <begin position="1"/>
        <end position="30"/>
    </location>
</feature>
<dbReference type="Proteomes" id="UP000180280">
    <property type="component" value="Unassembled WGS sequence"/>
</dbReference>
<keyword evidence="1" id="KW-0732">Signal</keyword>
<dbReference type="Pfam" id="PF04366">
    <property type="entry name" value="Ysc84"/>
    <property type="match status" value="1"/>
</dbReference>
<evidence type="ECO:0000313" key="3">
    <source>
        <dbReference type="EMBL" id="OHX11216.1"/>
    </source>
</evidence>
<dbReference type="InterPro" id="IPR007461">
    <property type="entry name" value="Ysc84_actin-binding"/>
</dbReference>
<comment type="caution">
    <text evidence="3">The sequence shown here is derived from an EMBL/GenBank/DDBJ whole genome shotgun (WGS) entry which is preliminary data.</text>
</comment>
<accession>A0A1S1WVQ3</accession>
<dbReference type="OrthoDB" id="198978at2"/>
<dbReference type="Proteomes" id="UP000180088">
    <property type="component" value="Unassembled WGS sequence"/>
</dbReference>
<evidence type="ECO:0000259" key="2">
    <source>
        <dbReference type="Pfam" id="PF04366"/>
    </source>
</evidence>
<dbReference type="EMBL" id="MKCT01000041">
    <property type="protein sequence ID" value="OHX19196.1"/>
    <property type="molecule type" value="Genomic_DNA"/>
</dbReference>